<name>A0A834KGZ6_VESGE</name>
<organism evidence="10 11">
    <name type="scientific">Vespula germanica</name>
    <name type="common">German yellow jacket</name>
    <name type="synonym">Paravespula germanica</name>
    <dbReference type="NCBI Taxonomy" id="30212"/>
    <lineage>
        <taxon>Eukaryota</taxon>
        <taxon>Metazoa</taxon>
        <taxon>Ecdysozoa</taxon>
        <taxon>Arthropoda</taxon>
        <taxon>Hexapoda</taxon>
        <taxon>Insecta</taxon>
        <taxon>Pterygota</taxon>
        <taxon>Neoptera</taxon>
        <taxon>Endopterygota</taxon>
        <taxon>Hymenoptera</taxon>
        <taxon>Apocrita</taxon>
        <taxon>Aculeata</taxon>
        <taxon>Vespoidea</taxon>
        <taxon>Vespidae</taxon>
        <taxon>Vespinae</taxon>
        <taxon>Vespula</taxon>
    </lineage>
</organism>
<accession>A0A834KGZ6</accession>
<dbReference type="GO" id="GO:0042805">
    <property type="term" value="F:actinin binding"/>
    <property type="evidence" value="ECO:0007669"/>
    <property type="project" value="TreeGrafter"/>
</dbReference>
<gene>
    <name evidence="10" type="ORF">HZH68_005832</name>
</gene>
<evidence type="ECO:0000256" key="2">
    <source>
        <dbReference type="ARBA" id="ARBA00022541"/>
    </source>
</evidence>
<reference evidence="10" key="1">
    <citation type="journal article" date="2020" name="G3 (Bethesda)">
        <title>High-Quality Assemblies for Three Invasive Social Wasps from the &lt;i&gt;Vespula&lt;/i&gt; Genus.</title>
        <authorList>
            <person name="Harrop T.W.R."/>
            <person name="Guhlin J."/>
            <person name="McLaughlin G.M."/>
            <person name="Permina E."/>
            <person name="Stockwell P."/>
            <person name="Gilligan J."/>
            <person name="Le Lec M.F."/>
            <person name="Gruber M.A.M."/>
            <person name="Quinn O."/>
            <person name="Lovegrove M."/>
            <person name="Duncan E.J."/>
            <person name="Remnant E.J."/>
            <person name="Van Eeckhoven J."/>
            <person name="Graham B."/>
            <person name="Knapp R.A."/>
            <person name="Langford K.W."/>
            <person name="Kronenberg Z."/>
            <person name="Press M.O."/>
            <person name="Eacker S.M."/>
            <person name="Wilson-Rankin E.E."/>
            <person name="Purcell J."/>
            <person name="Lester P.J."/>
            <person name="Dearden P.K."/>
        </authorList>
    </citation>
    <scope>NUCLEOTIDE SEQUENCE</scope>
    <source>
        <strain evidence="10">Linc-1</strain>
    </source>
</reference>
<keyword evidence="7" id="KW-0539">Nucleus</keyword>
<keyword evidence="4" id="KW-0677">Repeat</keyword>
<dbReference type="CDD" id="cd08368">
    <property type="entry name" value="LIM"/>
    <property type="match status" value="1"/>
</dbReference>
<evidence type="ECO:0000256" key="3">
    <source>
        <dbReference type="ARBA" id="ARBA00022723"/>
    </source>
</evidence>
<dbReference type="GO" id="GO:0030018">
    <property type="term" value="C:Z disc"/>
    <property type="evidence" value="ECO:0007669"/>
    <property type="project" value="TreeGrafter"/>
</dbReference>
<dbReference type="GO" id="GO:0046872">
    <property type="term" value="F:metal ion binding"/>
    <property type="evidence" value="ECO:0007669"/>
    <property type="project" value="UniProtKB-KW"/>
</dbReference>
<feature type="domain" description="LIM zinc-binding" evidence="9">
    <location>
        <begin position="510"/>
        <end position="571"/>
    </location>
</feature>
<keyword evidence="3 8" id="KW-0479">Metal-binding</keyword>
<dbReference type="CDD" id="cd09326">
    <property type="entry name" value="LIM_CRP_like"/>
    <property type="match status" value="4"/>
</dbReference>
<dbReference type="PANTHER" id="PTHR24215">
    <property type="entry name" value="RHO-GTPASE-ACTIVATING PROTEIN LRG1"/>
    <property type="match status" value="1"/>
</dbReference>
<protein>
    <recommendedName>
        <fullName evidence="9">LIM zinc-binding domain-containing protein</fullName>
    </recommendedName>
</protein>
<feature type="domain" description="LIM zinc-binding" evidence="9">
    <location>
        <begin position="30"/>
        <end position="90"/>
    </location>
</feature>
<dbReference type="FunFam" id="2.10.110.10:FF:000001">
    <property type="entry name" value="Cysteine and glycine-rich protein 1"/>
    <property type="match status" value="6"/>
</dbReference>
<dbReference type="Pfam" id="PF00412">
    <property type="entry name" value="LIM"/>
    <property type="match status" value="6"/>
</dbReference>
<dbReference type="GO" id="GO:0060537">
    <property type="term" value="P:muscle tissue development"/>
    <property type="evidence" value="ECO:0007669"/>
    <property type="project" value="UniProtKB-ARBA"/>
</dbReference>
<feature type="domain" description="LIM zinc-binding" evidence="9">
    <location>
        <begin position="309"/>
        <end position="370"/>
    </location>
</feature>
<dbReference type="PROSITE" id="PS50023">
    <property type="entry name" value="LIM_DOMAIN_2"/>
    <property type="match status" value="5"/>
</dbReference>
<evidence type="ECO:0000313" key="10">
    <source>
        <dbReference type="EMBL" id="KAF7406463.1"/>
    </source>
</evidence>
<evidence type="ECO:0000256" key="1">
    <source>
        <dbReference type="ARBA" id="ARBA00004123"/>
    </source>
</evidence>
<dbReference type="SUPFAM" id="SSF57716">
    <property type="entry name" value="Glucocorticoid receptor-like (DNA-binding domain)"/>
    <property type="match status" value="10"/>
</dbReference>
<keyword evidence="2" id="KW-0517">Myogenesis</keyword>
<dbReference type="GO" id="GO:0007517">
    <property type="term" value="P:muscle organ development"/>
    <property type="evidence" value="ECO:0007669"/>
    <property type="project" value="UniProtKB-KW"/>
</dbReference>
<feature type="domain" description="LIM zinc-binding" evidence="9">
    <location>
        <begin position="163"/>
        <end position="236"/>
    </location>
</feature>
<evidence type="ECO:0000256" key="6">
    <source>
        <dbReference type="ARBA" id="ARBA00023038"/>
    </source>
</evidence>
<keyword evidence="11" id="KW-1185">Reference proteome</keyword>
<evidence type="ECO:0000259" key="9">
    <source>
        <dbReference type="PROSITE" id="PS50023"/>
    </source>
</evidence>
<dbReference type="SMART" id="SM00132">
    <property type="entry name" value="LIM"/>
    <property type="match status" value="6"/>
</dbReference>
<dbReference type="InterPro" id="IPR001781">
    <property type="entry name" value="Znf_LIM"/>
</dbReference>
<dbReference type="PROSITE" id="PS00478">
    <property type="entry name" value="LIM_DOMAIN_1"/>
    <property type="match status" value="5"/>
</dbReference>
<dbReference type="GO" id="GO:0008307">
    <property type="term" value="F:structural constituent of muscle"/>
    <property type="evidence" value="ECO:0007669"/>
    <property type="project" value="TreeGrafter"/>
</dbReference>
<dbReference type="EMBL" id="JACSDZ010000004">
    <property type="protein sequence ID" value="KAF7406463.1"/>
    <property type="molecule type" value="Genomic_DNA"/>
</dbReference>
<evidence type="ECO:0000256" key="8">
    <source>
        <dbReference type="PROSITE-ProRule" id="PRU00125"/>
    </source>
</evidence>
<comment type="subcellular location">
    <subcellularLocation>
        <location evidence="1">Nucleus</location>
    </subcellularLocation>
</comment>
<keyword evidence="5 8" id="KW-0862">Zinc</keyword>
<dbReference type="PANTHER" id="PTHR24215:SF35">
    <property type="entry name" value="MUSCLE LIM PROTEIN MLP84B"/>
    <property type="match status" value="1"/>
</dbReference>
<proteinExistence type="predicted"/>
<dbReference type="AlphaFoldDB" id="A0A834KGZ6"/>
<keyword evidence="6 8" id="KW-0440">LIM domain</keyword>
<evidence type="ECO:0000256" key="7">
    <source>
        <dbReference type="ARBA" id="ARBA00023242"/>
    </source>
</evidence>
<dbReference type="GO" id="GO:0045214">
    <property type="term" value="P:sarcomere organization"/>
    <property type="evidence" value="ECO:0007669"/>
    <property type="project" value="TreeGrafter"/>
</dbReference>
<sequence length="586" mass="64208">MTQSEEKIRRTGIRCTVTIYKMPFKPVEHPKCPKCGKSVYAAEERVAGGLKWHKMCFKCGLCGKLLDSTNCSEHEGELFCKVCHARKFGPKGYGFGGGAGCLSMDQGEHLKSSEELARGSNAVLEPRAIAKAPEGEGCPRCGGYVYAAEQMLARGRGYHRQCFKCKVCQRSLDSTLHCDGPDRDIYCRDPLHPTQQWHKECFKCANCSKRLDSVNCCEGPDKDIYCKVCYGKRFGPKGYGYGQGGGALQSDCYTNGWVFRAETKTGKRERYPASASTLSLYMCDIEDEGDAAPRTTVVDTAIIKAPPGKGCPRCGGVVFAAEQVLAKGREWHRKCYKCRDCTKTLDSIIACDGPDKDVYCKTCYGKKWGPHGYGFACGSGFLQTDGLTEEEISASRPFYNPDTTSIKAPAGQGCPRCGGMVFAAEQQLAKGTMWHKKCFNCAECHRPLDSMLACDGPDKEIHCRSCYSKLFGPKGFGFGHTPTLVSTNGDHAPSYIDSKPQLGQKRNDGHGCSRCGYPVYAAEQMISKNRVWHKRCFSCAACHRSLDSTNLNDAPDGDIYCRGCYNRNFGPKGVGFGMGAGTLTMA</sequence>
<dbReference type="Gene3D" id="2.10.110.10">
    <property type="entry name" value="Cysteine Rich Protein"/>
    <property type="match status" value="6"/>
</dbReference>
<feature type="domain" description="LIM zinc-binding" evidence="9">
    <location>
        <begin position="412"/>
        <end position="473"/>
    </location>
</feature>
<comment type="caution">
    <text evidence="10">The sequence shown here is derived from an EMBL/GenBank/DDBJ whole genome shotgun (WGS) entry which is preliminary data.</text>
</comment>
<evidence type="ECO:0000313" key="11">
    <source>
        <dbReference type="Proteomes" id="UP000617340"/>
    </source>
</evidence>
<dbReference type="CDD" id="cd09404">
    <property type="entry name" value="LIM1_MLP84B_like"/>
    <property type="match status" value="1"/>
</dbReference>
<evidence type="ECO:0000256" key="4">
    <source>
        <dbReference type="ARBA" id="ARBA00022737"/>
    </source>
</evidence>
<dbReference type="GO" id="GO:0005634">
    <property type="term" value="C:nucleus"/>
    <property type="evidence" value="ECO:0007669"/>
    <property type="project" value="UniProtKB-SubCell"/>
</dbReference>
<dbReference type="Proteomes" id="UP000617340">
    <property type="component" value="Unassembled WGS sequence"/>
</dbReference>
<evidence type="ECO:0000256" key="5">
    <source>
        <dbReference type="ARBA" id="ARBA00022833"/>
    </source>
</evidence>